<evidence type="ECO:0000313" key="7">
    <source>
        <dbReference type="Proteomes" id="UP000636891"/>
    </source>
</evidence>
<comment type="caution">
    <text evidence="6">The sequence shown here is derived from an EMBL/GenBank/DDBJ whole genome shotgun (WGS) entry which is preliminary data.</text>
</comment>
<keyword evidence="3" id="KW-0175">Coiled coil</keyword>
<accession>A0ABR7CJR4</accession>
<dbReference type="PANTHER" id="PTHR30097:SF16">
    <property type="entry name" value="CATION EFFLUX SYSTEM (CZCB-LIKE)"/>
    <property type="match status" value="1"/>
</dbReference>
<dbReference type="PANTHER" id="PTHR30097">
    <property type="entry name" value="CATION EFFLUX SYSTEM PROTEIN CUSB"/>
    <property type="match status" value="1"/>
</dbReference>
<evidence type="ECO:0000256" key="3">
    <source>
        <dbReference type="SAM" id="Coils"/>
    </source>
</evidence>
<evidence type="ECO:0000259" key="4">
    <source>
        <dbReference type="Pfam" id="PF25954"/>
    </source>
</evidence>
<evidence type="ECO:0000256" key="2">
    <source>
        <dbReference type="ARBA" id="ARBA00022448"/>
    </source>
</evidence>
<protein>
    <submittedName>
        <fullName evidence="6">Efflux RND transporter periplasmic adaptor subunit</fullName>
    </submittedName>
</protein>
<dbReference type="Gene3D" id="2.40.30.170">
    <property type="match status" value="1"/>
</dbReference>
<dbReference type="NCBIfam" id="TIGR01730">
    <property type="entry name" value="RND_mfp"/>
    <property type="match status" value="1"/>
</dbReference>
<gene>
    <name evidence="6" type="ORF">H8S08_02555</name>
</gene>
<comment type="similarity">
    <text evidence="1">Belongs to the membrane fusion protein (MFP) (TC 8.A.1) family.</text>
</comment>
<dbReference type="InterPro" id="IPR058627">
    <property type="entry name" value="MdtA-like_C"/>
</dbReference>
<keyword evidence="7" id="KW-1185">Reference proteome</keyword>
<feature type="coiled-coil region" evidence="3">
    <location>
        <begin position="124"/>
        <end position="168"/>
    </location>
</feature>
<organism evidence="6 7">
    <name type="scientific">Alistipes hominis</name>
    <dbReference type="NCBI Taxonomy" id="2763015"/>
    <lineage>
        <taxon>Bacteria</taxon>
        <taxon>Pseudomonadati</taxon>
        <taxon>Bacteroidota</taxon>
        <taxon>Bacteroidia</taxon>
        <taxon>Bacteroidales</taxon>
        <taxon>Rikenellaceae</taxon>
        <taxon>Alistipes</taxon>
    </lineage>
</organism>
<dbReference type="InterPro" id="IPR051909">
    <property type="entry name" value="MFP_Cation_Efflux"/>
</dbReference>
<keyword evidence="2" id="KW-0813">Transport</keyword>
<feature type="domain" description="CusB-like beta-barrel" evidence="4">
    <location>
        <begin position="224"/>
        <end position="300"/>
    </location>
</feature>
<dbReference type="RefSeq" id="WP_118656410.1">
    <property type="nucleotide sequence ID" value="NZ_JACOOK010000001.1"/>
</dbReference>
<evidence type="ECO:0000256" key="1">
    <source>
        <dbReference type="ARBA" id="ARBA00009477"/>
    </source>
</evidence>
<dbReference type="EMBL" id="JACOOK010000001">
    <property type="protein sequence ID" value="MBC5615902.1"/>
    <property type="molecule type" value="Genomic_DNA"/>
</dbReference>
<dbReference type="InterPro" id="IPR058792">
    <property type="entry name" value="Beta-barrel_RND_2"/>
</dbReference>
<proteinExistence type="inferred from homology"/>
<dbReference type="Proteomes" id="UP000636891">
    <property type="component" value="Unassembled WGS sequence"/>
</dbReference>
<dbReference type="Pfam" id="PF25954">
    <property type="entry name" value="Beta-barrel_RND_2"/>
    <property type="match status" value="1"/>
</dbReference>
<evidence type="ECO:0000259" key="5">
    <source>
        <dbReference type="Pfam" id="PF25967"/>
    </source>
</evidence>
<sequence>MKKIIFSIGLVLLYACADRSQGQRHADDRGVRVEEECVVLAADSPIRERIKTQSIHFSDYQAAFTTSGVVQAIPTGYAEIASPFAGRIVKSFVRLGQQVVPGSPVFSISSPSFFETGKAYYQAKQEMELALKSLNREKDLLRNNVGVAKEVEEAEVNYELRKKDYENALAALSVFQIEPEKMTLGQPLVITSPIAGEIVKNNIVIGQYIKEDAGPLALVADLNKVWVVAHVKEKDIPLIRRLNRADIRLMAVPDTVFSGTVYHVSELLDEETRSVEVIIECDNRDRRLKPFMYGTVQLTDTPSRALVIPTSAILQREDDCYVLVRESEDRYRKVRISVSSSDERQTVVSSGLGDGDEVVTEGAFYLIDAR</sequence>
<dbReference type="InterPro" id="IPR006143">
    <property type="entry name" value="RND_pump_MFP"/>
</dbReference>
<evidence type="ECO:0000313" key="6">
    <source>
        <dbReference type="EMBL" id="MBC5615902.1"/>
    </source>
</evidence>
<reference evidence="6 7" key="1">
    <citation type="submission" date="2020-08" db="EMBL/GenBank/DDBJ databases">
        <title>Genome public.</title>
        <authorList>
            <person name="Liu C."/>
            <person name="Sun Q."/>
        </authorList>
    </citation>
    <scope>NUCLEOTIDE SEQUENCE [LARGE SCALE GENOMIC DNA]</scope>
    <source>
        <strain evidence="6 7">New-7</strain>
    </source>
</reference>
<dbReference type="Pfam" id="PF25967">
    <property type="entry name" value="RND-MFP_C"/>
    <property type="match status" value="1"/>
</dbReference>
<dbReference type="PROSITE" id="PS51257">
    <property type="entry name" value="PROKAR_LIPOPROTEIN"/>
    <property type="match status" value="1"/>
</dbReference>
<feature type="domain" description="Multidrug resistance protein MdtA-like C-terminal permuted SH3" evidence="5">
    <location>
        <begin position="305"/>
        <end position="363"/>
    </location>
</feature>
<dbReference type="Gene3D" id="2.40.420.20">
    <property type="match status" value="1"/>
</dbReference>
<name>A0ABR7CJR4_9BACT</name>
<dbReference type="SUPFAM" id="SSF111369">
    <property type="entry name" value="HlyD-like secretion proteins"/>
    <property type="match status" value="1"/>
</dbReference>
<dbReference type="Gene3D" id="1.10.287.470">
    <property type="entry name" value="Helix hairpin bin"/>
    <property type="match status" value="1"/>
</dbReference>